<protein>
    <recommendedName>
        <fullName evidence="3">Lipoprotein</fullName>
    </recommendedName>
</protein>
<proteinExistence type="predicted"/>
<name>A0ABU7X8R4_9FIRM</name>
<sequence>MKKIFKTLLLIFVIGMWGTFLSACQGESELLPDKKIYNVKWTLERMTKTDEGEKLTNDVAIKFNKKNFVMTDRNNAYDYTGTYKLKKADTGYQVIMKFDDFDEPLIGGYGMRIYKDKDPVPNLVFEDRERTYSFIGE</sequence>
<dbReference type="PROSITE" id="PS51257">
    <property type="entry name" value="PROKAR_LIPOPROTEIN"/>
    <property type="match status" value="1"/>
</dbReference>
<evidence type="ECO:0000313" key="1">
    <source>
        <dbReference type="EMBL" id="MEF3317520.1"/>
    </source>
</evidence>
<gene>
    <name evidence="1" type="ORF">PV361_02245</name>
</gene>
<comment type="caution">
    <text evidence="1">The sequence shown here is derived from an EMBL/GenBank/DDBJ whole genome shotgun (WGS) entry which is preliminary data.</text>
</comment>
<keyword evidence="2" id="KW-1185">Reference proteome</keyword>
<accession>A0ABU7X8R4</accession>
<dbReference type="Proteomes" id="UP001328425">
    <property type="component" value="Unassembled WGS sequence"/>
</dbReference>
<evidence type="ECO:0000313" key="2">
    <source>
        <dbReference type="Proteomes" id="UP001328425"/>
    </source>
</evidence>
<dbReference type="EMBL" id="JARBCY010000018">
    <property type="protein sequence ID" value="MEF3317520.1"/>
    <property type="molecule type" value="Genomic_DNA"/>
</dbReference>
<dbReference type="RefSeq" id="WP_332086800.1">
    <property type="nucleotide sequence ID" value="NZ_JARBCY010000018.1"/>
</dbReference>
<evidence type="ECO:0008006" key="3">
    <source>
        <dbReference type="Google" id="ProtNLM"/>
    </source>
</evidence>
<reference evidence="1 2" key="1">
    <citation type="submission" date="2022-11" db="EMBL/GenBank/DDBJ databases">
        <title>The First Case of Preauricular Fistular Abscess Caused by Peptoniphilus grossensis.</title>
        <authorList>
            <person name="Byun J.-H."/>
        </authorList>
    </citation>
    <scope>NUCLEOTIDE SEQUENCE [LARGE SCALE GENOMIC DNA]</scope>
    <source>
        <strain evidence="1 2">GYB008</strain>
    </source>
</reference>
<organism evidence="1 2">
    <name type="scientific">Peptoniphilus grossensis</name>
    <dbReference type="NCBI Taxonomy" id="1465756"/>
    <lineage>
        <taxon>Bacteria</taxon>
        <taxon>Bacillati</taxon>
        <taxon>Bacillota</taxon>
        <taxon>Tissierellia</taxon>
        <taxon>Tissierellales</taxon>
        <taxon>Peptoniphilaceae</taxon>
        <taxon>Peptoniphilus</taxon>
    </lineage>
</organism>